<keyword evidence="2" id="KW-0472">Membrane</keyword>
<feature type="transmembrane region" description="Helical" evidence="2">
    <location>
        <begin position="74"/>
        <end position="93"/>
    </location>
</feature>
<evidence type="ECO:0000313" key="5">
    <source>
        <dbReference type="Proteomes" id="UP001597304"/>
    </source>
</evidence>
<evidence type="ECO:0000313" key="4">
    <source>
        <dbReference type="EMBL" id="MFD1709100.1"/>
    </source>
</evidence>
<sequence>MRWQYLIVWALAASWPLAAAANTFALGVQGYDWESLGYAVATSLVGAAFKTAFTLSSTRIAVLSVMKELWRDGVAAAIAGVVMYLAIGAWGAVFTPPHFLLAMPLLFAAGWARGAFLSWTEGRATHLADTTVESIADRIRIAANPRWRHHGGMGAPGAPGRPGPPSPTSFTPSPDQSSLQNPDDMEP</sequence>
<keyword evidence="3" id="KW-0732">Signal</keyword>
<feature type="region of interest" description="Disordered" evidence="1">
    <location>
        <begin position="147"/>
        <end position="187"/>
    </location>
</feature>
<feature type="signal peptide" evidence="3">
    <location>
        <begin position="1"/>
        <end position="20"/>
    </location>
</feature>
<gene>
    <name evidence="4" type="ORF">ACFSF0_00615</name>
</gene>
<protein>
    <recommendedName>
        <fullName evidence="6">MFS transporter</fullName>
    </recommendedName>
</protein>
<keyword evidence="2" id="KW-0812">Transmembrane</keyword>
<keyword evidence="2" id="KW-1133">Transmembrane helix</keyword>
<accession>A0ABW4KM54</accession>
<keyword evidence="5" id="KW-1185">Reference proteome</keyword>
<evidence type="ECO:0000256" key="1">
    <source>
        <dbReference type="SAM" id="MobiDB-lite"/>
    </source>
</evidence>
<dbReference type="RefSeq" id="WP_147914155.1">
    <property type="nucleotide sequence ID" value="NZ_JBHUEJ010000002.1"/>
</dbReference>
<dbReference type="Proteomes" id="UP001597304">
    <property type="component" value="Unassembled WGS sequence"/>
</dbReference>
<organism evidence="4 5">
    <name type="scientific">Ottowia flava</name>
    <dbReference type="NCBI Taxonomy" id="2675430"/>
    <lineage>
        <taxon>Bacteria</taxon>
        <taxon>Pseudomonadati</taxon>
        <taxon>Pseudomonadota</taxon>
        <taxon>Betaproteobacteria</taxon>
        <taxon>Burkholderiales</taxon>
        <taxon>Comamonadaceae</taxon>
        <taxon>Ottowia</taxon>
    </lineage>
</organism>
<comment type="caution">
    <text evidence="4">The sequence shown here is derived from an EMBL/GenBank/DDBJ whole genome shotgun (WGS) entry which is preliminary data.</text>
</comment>
<evidence type="ECO:0000256" key="2">
    <source>
        <dbReference type="SAM" id="Phobius"/>
    </source>
</evidence>
<name>A0ABW4KM54_9BURK</name>
<evidence type="ECO:0008006" key="6">
    <source>
        <dbReference type="Google" id="ProtNLM"/>
    </source>
</evidence>
<reference evidence="5" key="1">
    <citation type="journal article" date="2019" name="Int. J. Syst. Evol. Microbiol.">
        <title>The Global Catalogue of Microorganisms (GCM) 10K type strain sequencing project: providing services to taxonomists for standard genome sequencing and annotation.</title>
        <authorList>
            <consortium name="The Broad Institute Genomics Platform"/>
            <consortium name="The Broad Institute Genome Sequencing Center for Infectious Disease"/>
            <person name="Wu L."/>
            <person name="Ma J."/>
        </authorList>
    </citation>
    <scope>NUCLEOTIDE SEQUENCE [LARGE SCALE GENOMIC DNA]</scope>
    <source>
        <strain evidence="5">LMG 29247</strain>
    </source>
</reference>
<evidence type="ECO:0000256" key="3">
    <source>
        <dbReference type="SAM" id="SignalP"/>
    </source>
</evidence>
<dbReference type="EMBL" id="JBHUEJ010000002">
    <property type="protein sequence ID" value="MFD1709100.1"/>
    <property type="molecule type" value="Genomic_DNA"/>
</dbReference>
<proteinExistence type="predicted"/>
<feature type="chain" id="PRO_5046165461" description="MFS transporter" evidence="3">
    <location>
        <begin position="21"/>
        <end position="187"/>
    </location>
</feature>